<dbReference type="SUPFAM" id="SSF46689">
    <property type="entry name" value="Homeodomain-like"/>
    <property type="match status" value="1"/>
</dbReference>
<organism evidence="4 5">
    <name type="scientific">Clavibacter lycopersici</name>
    <dbReference type="NCBI Taxonomy" id="2301718"/>
    <lineage>
        <taxon>Bacteria</taxon>
        <taxon>Bacillati</taxon>
        <taxon>Actinomycetota</taxon>
        <taxon>Actinomycetes</taxon>
        <taxon>Micrococcales</taxon>
        <taxon>Microbacteriaceae</taxon>
        <taxon>Clavibacter</taxon>
    </lineage>
</organism>
<dbReference type="PROSITE" id="PS50977">
    <property type="entry name" value="HTH_TETR_2"/>
    <property type="match status" value="1"/>
</dbReference>
<accession>A0A399TDW3</accession>
<name>A0A399TDW3_9MICO</name>
<dbReference type="Pfam" id="PF00440">
    <property type="entry name" value="TetR_N"/>
    <property type="match status" value="1"/>
</dbReference>
<dbReference type="InterPro" id="IPR009057">
    <property type="entry name" value="Homeodomain-like_sf"/>
</dbReference>
<keyword evidence="1 2" id="KW-0238">DNA-binding</keyword>
<dbReference type="OrthoDB" id="3691941at2"/>
<dbReference type="GO" id="GO:0003700">
    <property type="term" value="F:DNA-binding transcription factor activity"/>
    <property type="evidence" value="ECO:0007669"/>
    <property type="project" value="TreeGrafter"/>
</dbReference>
<dbReference type="Gene3D" id="1.10.357.10">
    <property type="entry name" value="Tetracycline Repressor, domain 2"/>
    <property type="match status" value="1"/>
</dbReference>
<evidence type="ECO:0000313" key="4">
    <source>
        <dbReference type="EMBL" id="RIJ52341.1"/>
    </source>
</evidence>
<dbReference type="EMBL" id="QWGT01000049">
    <property type="protein sequence ID" value="RIJ52341.1"/>
    <property type="molecule type" value="Genomic_DNA"/>
</dbReference>
<evidence type="ECO:0000313" key="5">
    <source>
        <dbReference type="Proteomes" id="UP000266484"/>
    </source>
</evidence>
<dbReference type="GO" id="GO:0000976">
    <property type="term" value="F:transcription cis-regulatory region binding"/>
    <property type="evidence" value="ECO:0007669"/>
    <property type="project" value="TreeGrafter"/>
</dbReference>
<evidence type="ECO:0000256" key="1">
    <source>
        <dbReference type="ARBA" id="ARBA00023125"/>
    </source>
</evidence>
<sequence length="188" mass="20014">MTTTGTATRSTAEAQRERITSAAVAVFSRTGYHSTPVTDVAQASGVSPAYVFRLFPGKLGVFVAAVDRCYELVAAALAKAGEEAASTDPTDRLEAMTLAYIALIEDRDLIRLQVHAQSACEVPEIREAVRRGLAAVVRAVSVGSGADHDAVQRFIAYGQLCHLVVQADLSDVRAEWARIISSGIRHSG</sequence>
<dbReference type="InterPro" id="IPR050109">
    <property type="entry name" value="HTH-type_TetR-like_transc_reg"/>
</dbReference>
<comment type="caution">
    <text evidence="4">The sequence shown here is derived from an EMBL/GenBank/DDBJ whole genome shotgun (WGS) entry which is preliminary data.</text>
</comment>
<evidence type="ECO:0000259" key="3">
    <source>
        <dbReference type="PROSITE" id="PS50977"/>
    </source>
</evidence>
<feature type="DNA-binding region" description="H-T-H motif" evidence="2">
    <location>
        <begin position="36"/>
        <end position="55"/>
    </location>
</feature>
<evidence type="ECO:0000256" key="2">
    <source>
        <dbReference type="PROSITE-ProRule" id="PRU00335"/>
    </source>
</evidence>
<dbReference type="PANTHER" id="PTHR30055:SF146">
    <property type="entry name" value="HTH-TYPE TRANSCRIPTIONAL DUAL REGULATOR CECR"/>
    <property type="match status" value="1"/>
</dbReference>
<dbReference type="InterPro" id="IPR001647">
    <property type="entry name" value="HTH_TetR"/>
</dbReference>
<feature type="domain" description="HTH tetR-type" evidence="3">
    <location>
        <begin position="13"/>
        <end position="73"/>
    </location>
</feature>
<dbReference type="PANTHER" id="PTHR30055">
    <property type="entry name" value="HTH-TYPE TRANSCRIPTIONAL REGULATOR RUTR"/>
    <property type="match status" value="1"/>
</dbReference>
<keyword evidence="5" id="KW-1185">Reference proteome</keyword>
<proteinExistence type="predicted"/>
<dbReference type="RefSeq" id="WP_119382427.1">
    <property type="nucleotide sequence ID" value="NZ_QWGT01000049.1"/>
</dbReference>
<dbReference type="AlphaFoldDB" id="A0A399TDW3"/>
<protein>
    <submittedName>
        <fullName evidence="4">TetR/AcrR family transcriptional regulator</fullName>
    </submittedName>
</protein>
<reference evidence="4 5" key="1">
    <citation type="submission" date="2018-08" db="EMBL/GenBank/DDBJ databases">
        <title>Genome Sequence of Clavibacter michiganensis Subspecies type strains, and the Atypical Peach-Colored Strains Isolated from Tomato.</title>
        <authorList>
            <person name="Osdaghi E."/>
            <person name="Portier P."/>
            <person name="Briand M."/>
            <person name="Jacques M.-A."/>
        </authorList>
    </citation>
    <scope>NUCLEOTIDE SEQUENCE [LARGE SCALE GENOMIC DNA]</scope>
    <source>
        <strain evidence="4 5">CFBP 8615</strain>
    </source>
</reference>
<gene>
    <name evidence="4" type="ORF">DZG00_05250</name>
</gene>
<dbReference type="Proteomes" id="UP000266484">
    <property type="component" value="Unassembled WGS sequence"/>
</dbReference>